<dbReference type="AlphaFoldDB" id="A0A1A3GRD2"/>
<reference evidence="2 3" key="1">
    <citation type="submission" date="2016-06" db="EMBL/GenBank/DDBJ databases">
        <authorList>
            <person name="Kjaerup R.B."/>
            <person name="Dalgaard T.S."/>
            <person name="Juul-Madsen H.R."/>
        </authorList>
    </citation>
    <scope>NUCLEOTIDE SEQUENCE [LARGE SCALE GENOMIC DNA]</scope>
    <source>
        <strain evidence="2 3">1127319.6</strain>
    </source>
</reference>
<sequence>MWRRMIIRSLIVAGMAAVLGAVMGLFVPLELKSVDRGGSPIPCGNGLRPEYSVAREQDQLNFEQHAIRGPTFLSSDYAEQCAALSTLRRSVVAPVAAVGAVSTLAAIAVWIHMARRRDWPPDVVGADQP</sequence>
<feature type="transmembrane region" description="Helical" evidence="1">
    <location>
        <begin position="91"/>
        <end position="111"/>
    </location>
</feature>
<evidence type="ECO:0000313" key="3">
    <source>
        <dbReference type="Proteomes" id="UP000093898"/>
    </source>
</evidence>
<proteinExistence type="predicted"/>
<organism evidence="2 3">
    <name type="scientific">Mycolicibacterium mucogenicum</name>
    <name type="common">Mycobacterium mucogenicum</name>
    <dbReference type="NCBI Taxonomy" id="56689"/>
    <lineage>
        <taxon>Bacteria</taxon>
        <taxon>Bacillati</taxon>
        <taxon>Actinomycetota</taxon>
        <taxon>Actinomycetes</taxon>
        <taxon>Mycobacteriales</taxon>
        <taxon>Mycobacteriaceae</taxon>
        <taxon>Mycolicibacterium</taxon>
    </lineage>
</organism>
<accession>A0A1A3GRD2</accession>
<keyword evidence="1" id="KW-0472">Membrane</keyword>
<evidence type="ECO:0000313" key="2">
    <source>
        <dbReference type="EMBL" id="OBJ37898.1"/>
    </source>
</evidence>
<comment type="caution">
    <text evidence="2">The sequence shown here is derived from an EMBL/GenBank/DDBJ whole genome shotgun (WGS) entry which is preliminary data.</text>
</comment>
<keyword evidence="1" id="KW-0812">Transmembrane</keyword>
<dbReference type="EMBL" id="LZLC01000209">
    <property type="protein sequence ID" value="OBJ37898.1"/>
    <property type="molecule type" value="Genomic_DNA"/>
</dbReference>
<evidence type="ECO:0000256" key="1">
    <source>
        <dbReference type="SAM" id="Phobius"/>
    </source>
</evidence>
<keyword evidence="1" id="KW-1133">Transmembrane helix</keyword>
<evidence type="ECO:0008006" key="4">
    <source>
        <dbReference type="Google" id="ProtNLM"/>
    </source>
</evidence>
<gene>
    <name evidence="2" type="ORF">A5630_03615</name>
</gene>
<name>A0A1A3GRD2_MYCMU</name>
<protein>
    <recommendedName>
        <fullName evidence="4">Aminopeptidase</fullName>
    </recommendedName>
</protein>
<dbReference type="Proteomes" id="UP000093898">
    <property type="component" value="Unassembled WGS sequence"/>
</dbReference>